<evidence type="ECO:0000313" key="2">
    <source>
        <dbReference type="EMBL" id="MFB8770853.1"/>
    </source>
</evidence>
<keyword evidence="3" id="KW-1185">Reference proteome</keyword>
<evidence type="ECO:0000313" key="3">
    <source>
        <dbReference type="Proteomes" id="UP001585053"/>
    </source>
</evidence>
<feature type="region of interest" description="Disordered" evidence="1">
    <location>
        <begin position="1"/>
        <end position="49"/>
    </location>
</feature>
<proteinExistence type="predicted"/>
<evidence type="ECO:0008006" key="4">
    <source>
        <dbReference type="Google" id="ProtNLM"/>
    </source>
</evidence>
<feature type="compositionally biased region" description="Pro residues" evidence="1">
    <location>
        <begin position="1"/>
        <end position="38"/>
    </location>
</feature>
<sequence>MGHPYPPPHGQPRPGPQGPPPPGFTGPPGPPPHPPGPPHAAHLAAPPPRPPRTLAAIALTASGTLAVAGILTWTVVSAYGSGGVSSAGGLPTDDPCAVLAEETLTDLDAEVSSWNTSPYSNGCSWTVSLDGDETTLHFERMVPLSEEDAALEEERGEEEVPRDAEGLYRSALESAAGGDYAVDSEASLSTDTRSLSYGDESTLTMLDTAYEYSDGMSQYVSLTVREEGLVSVLSFLVGTEFEDIDLAEAERLLTPVADDVFG</sequence>
<protein>
    <recommendedName>
        <fullName evidence="4">DUF3558 domain-containing protein</fullName>
    </recommendedName>
</protein>
<organism evidence="2 3">
    <name type="scientific">Nocardiopsis alba</name>
    <dbReference type="NCBI Taxonomy" id="53437"/>
    <lineage>
        <taxon>Bacteria</taxon>
        <taxon>Bacillati</taxon>
        <taxon>Actinomycetota</taxon>
        <taxon>Actinomycetes</taxon>
        <taxon>Streptosporangiales</taxon>
        <taxon>Nocardiopsidaceae</taxon>
        <taxon>Nocardiopsis</taxon>
    </lineage>
</organism>
<dbReference type="RefSeq" id="WP_014909569.1">
    <property type="nucleotide sequence ID" value="NZ_JAYMRS010000015.1"/>
</dbReference>
<accession>A0ABV5E221</accession>
<evidence type="ECO:0000256" key="1">
    <source>
        <dbReference type="SAM" id="MobiDB-lite"/>
    </source>
</evidence>
<name>A0ABV5E221_9ACTN</name>
<dbReference type="EMBL" id="JAYMRS010000015">
    <property type="protein sequence ID" value="MFB8770853.1"/>
    <property type="molecule type" value="Genomic_DNA"/>
</dbReference>
<comment type="caution">
    <text evidence="2">The sequence shown here is derived from an EMBL/GenBank/DDBJ whole genome shotgun (WGS) entry which is preliminary data.</text>
</comment>
<dbReference type="Proteomes" id="UP001585053">
    <property type="component" value="Unassembled WGS sequence"/>
</dbReference>
<reference evidence="2 3" key="1">
    <citation type="submission" date="2024-01" db="EMBL/GenBank/DDBJ databases">
        <title>Genome mining of biosynthetic gene clusters to explore secondary metabolites of Streptomyces sp.</title>
        <authorList>
            <person name="Baig A."/>
            <person name="Ajitkumar Shintre N."/>
            <person name="Kumar H."/>
            <person name="Anbarasu A."/>
            <person name="Ramaiah S."/>
        </authorList>
    </citation>
    <scope>NUCLEOTIDE SEQUENCE [LARGE SCALE GENOMIC DNA]</scope>
    <source>
        <strain evidence="2 3">A01</strain>
    </source>
</reference>
<gene>
    <name evidence="2" type="ORF">VSQ78_24380</name>
</gene>